<proteinExistence type="inferred from homology"/>
<evidence type="ECO:0000256" key="1">
    <source>
        <dbReference type="ARBA" id="ARBA00006991"/>
    </source>
</evidence>
<dbReference type="Gene3D" id="3.30.160.60">
    <property type="entry name" value="Classic Zinc Finger"/>
    <property type="match status" value="2"/>
</dbReference>
<dbReference type="PROSITE" id="PS00028">
    <property type="entry name" value="ZINC_FINGER_C2H2_1"/>
    <property type="match status" value="2"/>
</dbReference>
<dbReference type="GO" id="GO:0000978">
    <property type="term" value="F:RNA polymerase II cis-regulatory region sequence-specific DNA binding"/>
    <property type="evidence" value="ECO:0007669"/>
    <property type="project" value="TreeGrafter"/>
</dbReference>
<keyword evidence="2" id="KW-0479">Metal-binding</keyword>
<dbReference type="GO" id="GO:0008270">
    <property type="term" value="F:zinc ion binding"/>
    <property type="evidence" value="ECO:0007669"/>
    <property type="project" value="UniProtKB-KW"/>
</dbReference>
<keyword evidence="9" id="KW-1185">Reference proteome</keyword>
<dbReference type="SMART" id="SM00355">
    <property type="entry name" value="ZnF_C2H2"/>
    <property type="match status" value="2"/>
</dbReference>
<evidence type="ECO:0000313" key="9">
    <source>
        <dbReference type="Proteomes" id="UP000524007"/>
    </source>
</evidence>
<protein>
    <submittedName>
        <fullName evidence="8">ZNF3 protein</fullName>
    </submittedName>
</protein>
<dbReference type="InterPro" id="IPR013087">
    <property type="entry name" value="Znf_C2H2_type"/>
</dbReference>
<keyword evidence="4 6" id="KW-0863">Zinc-finger</keyword>
<evidence type="ECO:0000256" key="5">
    <source>
        <dbReference type="ARBA" id="ARBA00022833"/>
    </source>
</evidence>
<dbReference type="PANTHER" id="PTHR23235">
    <property type="entry name" value="KRUEPPEL-LIKE TRANSCRIPTION FACTOR"/>
    <property type="match status" value="1"/>
</dbReference>
<dbReference type="FunFam" id="3.30.160.60:FF:002254">
    <property type="entry name" value="Zinc finger protein 540"/>
    <property type="match status" value="1"/>
</dbReference>
<comment type="caution">
    <text evidence="8">The sequence shown here is derived from an EMBL/GenBank/DDBJ whole genome shotgun (WGS) entry which is preliminary data.</text>
</comment>
<sequence length="59" mass="7083">IHTGERPYECRQCGKRFLTSSHLLEHQQTHIEERPYECPKCQKRFPTSSSLHLHQRIHS</sequence>
<feature type="domain" description="C2H2-type" evidence="7">
    <location>
        <begin position="8"/>
        <end position="35"/>
    </location>
</feature>
<dbReference type="EMBL" id="VXBY01014194">
    <property type="protein sequence ID" value="NXP43320.1"/>
    <property type="molecule type" value="Genomic_DNA"/>
</dbReference>
<dbReference type="SUPFAM" id="SSF57667">
    <property type="entry name" value="beta-beta-alpha zinc fingers"/>
    <property type="match status" value="1"/>
</dbReference>
<evidence type="ECO:0000256" key="3">
    <source>
        <dbReference type="ARBA" id="ARBA00022737"/>
    </source>
</evidence>
<evidence type="ECO:0000259" key="7">
    <source>
        <dbReference type="PROSITE" id="PS50157"/>
    </source>
</evidence>
<feature type="non-terminal residue" evidence="8">
    <location>
        <position position="1"/>
    </location>
</feature>
<dbReference type="InterPro" id="IPR036236">
    <property type="entry name" value="Znf_C2H2_sf"/>
</dbReference>
<dbReference type="FunFam" id="3.30.160.60:FF:000135">
    <property type="entry name" value="Zinc finger protein 358"/>
    <property type="match status" value="1"/>
</dbReference>
<keyword evidence="3" id="KW-0677">Repeat</keyword>
<evidence type="ECO:0000256" key="2">
    <source>
        <dbReference type="ARBA" id="ARBA00022723"/>
    </source>
</evidence>
<dbReference type="PROSITE" id="PS50157">
    <property type="entry name" value="ZINC_FINGER_C2H2_2"/>
    <property type="match status" value="2"/>
</dbReference>
<dbReference type="PANTHER" id="PTHR23235:SF120">
    <property type="entry name" value="KRUPPEL-LIKE FACTOR 15"/>
    <property type="match status" value="1"/>
</dbReference>
<evidence type="ECO:0000313" key="8">
    <source>
        <dbReference type="EMBL" id="NXP43320.1"/>
    </source>
</evidence>
<dbReference type="AlphaFoldDB" id="A0A7L2ACV1"/>
<reference evidence="8 9" key="1">
    <citation type="submission" date="2019-09" db="EMBL/GenBank/DDBJ databases">
        <title>Bird 10,000 Genomes (B10K) Project - Family phase.</title>
        <authorList>
            <person name="Zhang G."/>
        </authorList>
    </citation>
    <scope>NUCLEOTIDE SEQUENCE [LARGE SCALE GENOMIC DNA]</scope>
    <source>
        <strain evidence="8">B10K-DU-002-43</strain>
        <tissue evidence="8">Muscle</tissue>
    </source>
</reference>
<feature type="domain" description="C2H2-type" evidence="7">
    <location>
        <begin position="36"/>
        <end position="59"/>
    </location>
</feature>
<dbReference type="Pfam" id="PF00096">
    <property type="entry name" value="zf-C2H2"/>
    <property type="match status" value="2"/>
</dbReference>
<organism evidence="8 9">
    <name type="scientific">Leiothrix lutea</name>
    <name type="common">Red-billed leiothrix</name>
    <name type="synonym">Sylvia lutea</name>
    <dbReference type="NCBI Taxonomy" id="36275"/>
    <lineage>
        <taxon>Eukaryota</taxon>
        <taxon>Metazoa</taxon>
        <taxon>Chordata</taxon>
        <taxon>Craniata</taxon>
        <taxon>Vertebrata</taxon>
        <taxon>Euteleostomi</taxon>
        <taxon>Archelosauria</taxon>
        <taxon>Archosauria</taxon>
        <taxon>Dinosauria</taxon>
        <taxon>Saurischia</taxon>
        <taxon>Theropoda</taxon>
        <taxon>Coelurosauria</taxon>
        <taxon>Aves</taxon>
        <taxon>Neognathae</taxon>
        <taxon>Neoaves</taxon>
        <taxon>Telluraves</taxon>
        <taxon>Australaves</taxon>
        <taxon>Passeriformes</taxon>
        <taxon>Sylvioidea</taxon>
        <taxon>Leiothrichidae</taxon>
        <taxon>Leiothrix</taxon>
    </lineage>
</organism>
<evidence type="ECO:0000256" key="4">
    <source>
        <dbReference type="ARBA" id="ARBA00022771"/>
    </source>
</evidence>
<feature type="non-terminal residue" evidence="8">
    <location>
        <position position="59"/>
    </location>
</feature>
<evidence type="ECO:0000256" key="6">
    <source>
        <dbReference type="PROSITE-ProRule" id="PRU00042"/>
    </source>
</evidence>
<gene>
    <name evidence="8" type="primary">Znf3_7</name>
    <name evidence="8" type="ORF">LEILUT_R14796</name>
</gene>
<dbReference type="GO" id="GO:0000981">
    <property type="term" value="F:DNA-binding transcription factor activity, RNA polymerase II-specific"/>
    <property type="evidence" value="ECO:0007669"/>
    <property type="project" value="TreeGrafter"/>
</dbReference>
<name>A0A7L2ACV1_LEILU</name>
<comment type="similarity">
    <text evidence="1">Belongs to the krueppel C2H2-type zinc-finger protein family.</text>
</comment>
<keyword evidence="5" id="KW-0862">Zinc</keyword>
<dbReference type="Proteomes" id="UP000524007">
    <property type="component" value="Unassembled WGS sequence"/>
</dbReference>
<accession>A0A7L2ACV1</accession>